<evidence type="ECO:0000313" key="1">
    <source>
        <dbReference type="EMBL" id="KTC92305.1"/>
    </source>
</evidence>
<dbReference type="RefSeq" id="WP_238589453.1">
    <property type="nucleotide sequence ID" value="NZ_CAAAHQ010000012.1"/>
</dbReference>
<dbReference type="Gene3D" id="2.60.120.620">
    <property type="entry name" value="q2cbj1_9rhob like domain"/>
    <property type="match status" value="1"/>
</dbReference>
<dbReference type="EMBL" id="UGNX01000001">
    <property type="protein sequence ID" value="STX36814.1"/>
    <property type="molecule type" value="Genomic_DNA"/>
</dbReference>
<dbReference type="Proteomes" id="UP000255316">
    <property type="component" value="Unassembled WGS sequence"/>
</dbReference>
<sequence length="269" mass="31304">MKKNKKYPGFQQQKDNMDMLNEQISKHTKETFSPKKIRKLSETFLKQGMVKIPDVVSNELKTLVHAEIHQLLKKYAERRDLILKTTDNTPRYLSVVRSELIAEHSTFLSAVRESPALLQFLAMLCQEPLFTDVKEDEKFVITKQEFSGDTHGWHWGDYGYALIWIVEMPPVDCGGMLQCIPHTSWDKEQPDVYQYLCDHPINTYSFVPGDVYLLKADTTLHRTVPLRYDATRIMLNMTWASIRDTNKSSHEVDDRWWDNVNATAARHVA</sequence>
<dbReference type="InterPro" id="IPR056470">
    <property type="entry name" value="BesD/HalB-like"/>
</dbReference>
<gene>
    <name evidence="2" type="primary">arpA</name>
    <name evidence="1" type="ORF">Lcin_1084</name>
    <name evidence="2" type="ORF">NCTC12438_03452</name>
</gene>
<keyword evidence="3" id="KW-1185">Reference proteome</keyword>
<organism evidence="2 4">
    <name type="scientific">Legionella cincinnatiensis</name>
    <dbReference type="NCBI Taxonomy" id="28085"/>
    <lineage>
        <taxon>Bacteria</taxon>
        <taxon>Pseudomonadati</taxon>
        <taxon>Pseudomonadota</taxon>
        <taxon>Gammaproteobacteria</taxon>
        <taxon>Legionellales</taxon>
        <taxon>Legionellaceae</taxon>
        <taxon>Legionella</taxon>
    </lineage>
</organism>
<evidence type="ECO:0000313" key="2">
    <source>
        <dbReference type="EMBL" id="STX36814.1"/>
    </source>
</evidence>
<proteinExistence type="predicted"/>
<dbReference type="STRING" id="28085.Lcin_1084"/>
<evidence type="ECO:0000313" key="4">
    <source>
        <dbReference type="Proteomes" id="UP000255316"/>
    </source>
</evidence>
<reference evidence="1 3" key="1">
    <citation type="submission" date="2015-11" db="EMBL/GenBank/DDBJ databases">
        <title>Genomic analysis of 38 Legionella species identifies large and diverse effector repertoires.</title>
        <authorList>
            <person name="Burstein D."/>
            <person name="Amaro F."/>
            <person name="Zusman T."/>
            <person name="Lifshitz Z."/>
            <person name="Cohen O."/>
            <person name="Gilbert J.A."/>
            <person name="Pupko T."/>
            <person name="Shuman H.A."/>
            <person name="Segal G."/>
        </authorList>
    </citation>
    <scope>NUCLEOTIDE SEQUENCE [LARGE SCALE GENOMIC DNA]</scope>
    <source>
        <strain evidence="1 3">CDC#72-OH-14</strain>
    </source>
</reference>
<accession>A0A378IXS8</accession>
<dbReference type="Pfam" id="PF23169">
    <property type="entry name" value="HalD"/>
    <property type="match status" value="1"/>
</dbReference>
<dbReference type="SUPFAM" id="SSF51197">
    <property type="entry name" value="Clavaminate synthase-like"/>
    <property type="match status" value="1"/>
</dbReference>
<dbReference type="EMBL" id="LNXX01000007">
    <property type="protein sequence ID" value="KTC92305.1"/>
    <property type="molecule type" value="Genomic_DNA"/>
</dbReference>
<reference evidence="2 4" key="2">
    <citation type="submission" date="2018-06" db="EMBL/GenBank/DDBJ databases">
        <authorList>
            <consortium name="Pathogen Informatics"/>
            <person name="Doyle S."/>
        </authorList>
    </citation>
    <scope>NUCLEOTIDE SEQUENCE [LARGE SCALE GENOMIC DNA]</scope>
    <source>
        <strain evidence="2 4">NCTC12438</strain>
    </source>
</reference>
<evidence type="ECO:0000313" key="3">
    <source>
        <dbReference type="Proteomes" id="UP000054854"/>
    </source>
</evidence>
<dbReference type="Proteomes" id="UP000054854">
    <property type="component" value="Unassembled WGS sequence"/>
</dbReference>
<protein>
    <submittedName>
        <fullName evidence="2">ArpA protein</fullName>
    </submittedName>
</protein>
<name>A0A378IXS8_9GAMM</name>
<dbReference type="AlphaFoldDB" id="A0A378IXS8"/>